<reference evidence="2" key="1">
    <citation type="submission" date="2017-01" db="EMBL/GenBank/DDBJ databases">
        <title>Genome Analysis of Deinococcus marmoris KOPRI26562.</title>
        <authorList>
            <person name="Kim J.H."/>
            <person name="Oh H.-M."/>
        </authorList>
    </citation>
    <scope>NUCLEOTIDE SEQUENCE [LARGE SCALE GENOMIC DNA]</scope>
    <source>
        <strain evidence="2">PAMC 26633</strain>
    </source>
</reference>
<proteinExistence type="predicted"/>
<sequence>MKYGIGVHSRSSARNSAYTRYTNKSRVEAPASNSIQVVMDDLPGRDAICRNRWSGPRTLPRRR</sequence>
<organism evidence="1 2">
    <name type="scientific">Caballeronia sordidicola</name>
    <name type="common">Burkholderia sordidicola</name>
    <dbReference type="NCBI Taxonomy" id="196367"/>
    <lineage>
        <taxon>Bacteria</taxon>
        <taxon>Pseudomonadati</taxon>
        <taxon>Pseudomonadota</taxon>
        <taxon>Betaproteobacteria</taxon>
        <taxon>Burkholderiales</taxon>
        <taxon>Burkholderiaceae</taxon>
        <taxon>Caballeronia</taxon>
    </lineage>
</organism>
<accession>A0A226WR68</accession>
<gene>
    <name evidence="1" type="ORF">BSU04_37795</name>
</gene>
<dbReference type="Proteomes" id="UP000214720">
    <property type="component" value="Unassembled WGS sequence"/>
</dbReference>
<dbReference type="EMBL" id="MTHB01000256">
    <property type="protein sequence ID" value="OXC73098.1"/>
    <property type="molecule type" value="Genomic_DNA"/>
</dbReference>
<comment type="caution">
    <text evidence="1">The sequence shown here is derived from an EMBL/GenBank/DDBJ whole genome shotgun (WGS) entry which is preliminary data.</text>
</comment>
<protein>
    <submittedName>
        <fullName evidence="1">Uncharacterized protein</fullName>
    </submittedName>
</protein>
<evidence type="ECO:0000313" key="1">
    <source>
        <dbReference type="EMBL" id="OXC73098.1"/>
    </source>
</evidence>
<evidence type="ECO:0000313" key="2">
    <source>
        <dbReference type="Proteomes" id="UP000214720"/>
    </source>
</evidence>
<dbReference type="AlphaFoldDB" id="A0A226WR68"/>
<name>A0A226WR68_CABSO</name>